<protein>
    <recommendedName>
        <fullName evidence="5">Cytochrome b561 domain-containing protein</fullName>
    </recommendedName>
</protein>
<dbReference type="EnsemblPlants" id="Pp3c2_17450V3.2">
    <property type="protein sequence ID" value="Pp3c2_17450V3.2"/>
    <property type="gene ID" value="Pp3c2_17450"/>
</dbReference>
<proteinExistence type="predicted"/>
<feature type="transmembrane region" description="Helical" evidence="1">
    <location>
        <begin position="191"/>
        <end position="211"/>
    </location>
</feature>
<dbReference type="Gene3D" id="1.20.120.1770">
    <property type="match status" value="1"/>
</dbReference>
<keyword evidence="4" id="KW-1185">Reference proteome</keyword>
<dbReference type="InterPro" id="IPR025067">
    <property type="entry name" value="DUF4079"/>
</dbReference>
<dbReference type="EMBL" id="ABEU02000002">
    <property type="protein sequence ID" value="PNR60036.1"/>
    <property type="molecule type" value="Genomic_DNA"/>
</dbReference>
<feature type="transmembrane region" description="Helical" evidence="1">
    <location>
        <begin position="75"/>
        <end position="93"/>
    </location>
</feature>
<reference evidence="2 4" key="1">
    <citation type="journal article" date="2008" name="Science">
        <title>The Physcomitrella genome reveals evolutionary insights into the conquest of land by plants.</title>
        <authorList>
            <person name="Rensing S."/>
            <person name="Lang D."/>
            <person name="Zimmer A."/>
            <person name="Terry A."/>
            <person name="Salamov A."/>
            <person name="Shapiro H."/>
            <person name="Nishiyama T."/>
            <person name="Perroud P.-F."/>
            <person name="Lindquist E."/>
            <person name="Kamisugi Y."/>
            <person name="Tanahashi T."/>
            <person name="Sakakibara K."/>
            <person name="Fujita T."/>
            <person name="Oishi K."/>
            <person name="Shin-I T."/>
            <person name="Kuroki Y."/>
            <person name="Toyoda A."/>
            <person name="Suzuki Y."/>
            <person name="Hashimoto A."/>
            <person name="Yamaguchi K."/>
            <person name="Sugano A."/>
            <person name="Kohara Y."/>
            <person name="Fujiyama A."/>
            <person name="Anterola A."/>
            <person name="Aoki S."/>
            <person name="Ashton N."/>
            <person name="Barbazuk W.B."/>
            <person name="Barker E."/>
            <person name="Bennetzen J."/>
            <person name="Bezanilla M."/>
            <person name="Blankenship R."/>
            <person name="Cho S.H."/>
            <person name="Dutcher S."/>
            <person name="Estelle M."/>
            <person name="Fawcett J.A."/>
            <person name="Gundlach H."/>
            <person name="Hanada K."/>
            <person name="Heyl A."/>
            <person name="Hicks K.A."/>
            <person name="Hugh J."/>
            <person name="Lohr M."/>
            <person name="Mayer K."/>
            <person name="Melkozernov A."/>
            <person name="Murata T."/>
            <person name="Nelson D."/>
            <person name="Pils B."/>
            <person name="Prigge M."/>
            <person name="Reiss B."/>
            <person name="Renner T."/>
            <person name="Rombauts S."/>
            <person name="Rushton P."/>
            <person name="Sanderfoot A."/>
            <person name="Schween G."/>
            <person name="Shiu S.-H."/>
            <person name="Stueber K."/>
            <person name="Theodoulou F.L."/>
            <person name="Tu H."/>
            <person name="Van de Peer Y."/>
            <person name="Verrier P.J."/>
            <person name="Waters E."/>
            <person name="Wood A."/>
            <person name="Yang L."/>
            <person name="Cove D."/>
            <person name="Cuming A."/>
            <person name="Hasebe M."/>
            <person name="Lucas S."/>
            <person name="Mishler D.B."/>
            <person name="Reski R."/>
            <person name="Grigoriev I."/>
            <person name="Quatrano R.S."/>
            <person name="Boore J.L."/>
        </authorList>
    </citation>
    <scope>NUCLEOTIDE SEQUENCE [LARGE SCALE GENOMIC DNA]</scope>
    <source>
        <strain evidence="3 4">cv. Gransden 2004</strain>
    </source>
</reference>
<keyword evidence="1" id="KW-1133">Transmembrane helix</keyword>
<dbReference type="PANTHER" id="PTHR36738">
    <property type="entry name" value="EXPRESSED PROTEIN"/>
    <property type="match status" value="1"/>
</dbReference>
<evidence type="ECO:0000256" key="1">
    <source>
        <dbReference type="SAM" id="Phobius"/>
    </source>
</evidence>
<dbReference type="OrthoDB" id="2020012at2759"/>
<name>A0A2K1L1Z2_PHYPA</name>
<dbReference type="OMA" id="WGHPLMM"/>
<evidence type="ECO:0000313" key="3">
    <source>
        <dbReference type="EnsemblPlants" id="Pp3c2_17450V3.1"/>
    </source>
</evidence>
<dbReference type="Proteomes" id="UP000006727">
    <property type="component" value="Chromosome 2"/>
</dbReference>
<evidence type="ECO:0000313" key="4">
    <source>
        <dbReference type="Proteomes" id="UP000006727"/>
    </source>
</evidence>
<dbReference type="Pfam" id="PF13301">
    <property type="entry name" value="DUF4079"/>
    <property type="match status" value="1"/>
</dbReference>
<evidence type="ECO:0008006" key="5">
    <source>
        <dbReference type="Google" id="ProtNLM"/>
    </source>
</evidence>
<dbReference type="RefSeq" id="XP_024403824.1">
    <property type="nucleotide sequence ID" value="XM_024548056.2"/>
</dbReference>
<dbReference type="GeneID" id="112295988"/>
<feature type="transmembrane region" description="Helical" evidence="1">
    <location>
        <begin position="223"/>
        <end position="244"/>
    </location>
</feature>
<accession>A0A2K1L1Z2</accession>
<reference evidence="3" key="3">
    <citation type="submission" date="2020-12" db="UniProtKB">
        <authorList>
            <consortium name="EnsemblPlants"/>
        </authorList>
    </citation>
    <scope>IDENTIFICATION</scope>
</reference>
<organism evidence="2">
    <name type="scientific">Physcomitrium patens</name>
    <name type="common">Spreading-leaved earth moss</name>
    <name type="synonym">Physcomitrella patens</name>
    <dbReference type="NCBI Taxonomy" id="3218"/>
    <lineage>
        <taxon>Eukaryota</taxon>
        <taxon>Viridiplantae</taxon>
        <taxon>Streptophyta</taxon>
        <taxon>Embryophyta</taxon>
        <taxon>Bryophyta</taxon>
        <taxon>Bryophytina</taxon>
        <taxon>Bryopsida</taxon>
        <taxon>Funariidae</taxon>
        <taxon>Funariales</taxon>
        <taxon>Funariaceae</taxon>
        <taxon>Physcomitrium</taxon>
    </lineage>
</organism>
<dbReference type="Gramene" id="Pp3c2_17450V3.2">
    <property type="protein sequence ID" value="Pp3c2_17450V3.2"/>
    <property type="gene ID" value="Pp3c2_17450"/>
</dbReference>
<feature type="transmembrane region" description="Helical" evidence="1">
    <location>
        <begin position="113"/>
        <end position="138"/>
    </location>
</feature>
<dbReference type="STRING" id="3218.A0A2K1L1Z2"/>
<dbReference type="EnsemblPlants" id="Pp3c2_17450V3.1">
    <property type="protein sequence ID" value="Pp3c2_17450V3.1"/>
    <property type="gene ID" value="Pp3c2_17450"/>
</dbReference>
<reference evidence="2 4" key="2">
    <citation type="journal article" date="2018" name="Plant J.">
        <title>The Physcomitrella patens chromosome-scale assembly reveals moss genome structure and evolution.</title>
        <authorList>
            <person name="Lang D."/>
            <person name="Ullrich K.K."/>
            <person name="Murat F."/>
            <person name="Fuchs J."/>
            <person name="Jenkins J."/>
            <person name="Haas F.B."/>
            <person name="Piednoel M."/>
            <person name="Gundlach H."/>
            <person name="Van Bel M."/>
            <person name="Meyberg R."/>
            <person name="Vives C."/>
            <person name="Morata J."/>
            <person name="Symeonidi A."/>
            <person name="Hiss M."/>
            <person name="Muchero W."/>
            <person name="Kamisugi Y."/>
            <person name="Saleh O."/>
            <person name="Blanc G."/>
            <person name="Decker E.L."/>
            <person name="van Gessel N."/>
            <person name="Grimwood J."/>
            <person name="Hayes R.D."/>
            <person name="Graham S.W."/>
            <person name="Gunter L.E."/>
            <person name="McDaniel S.F."/>
            <person name="Hoernstein S.N.W."/>
            <person name="Larsson A."/>
            <person name="Li F.W."/>
            <person name="Perroud P.F."/>
            <person name="Phillips J."/>
            <person name="Ranjan P."/>
            <person name="Rokshar D.S."/>
            <person name="Rothfels C.J."/>
            <person name="Schneider L."/>
            <person name="Shu S."/>
            <person name="Stevenson D.W."/>
            <person name="Thummler F."/>
            <person name="Tillich M."/>
            <person name="Villarreal Aguilar J.C."/>
            <person name="Widiez T."/>
            <person name="Wong G.K."/>
            <person name="Wymore A."/>
            <person name="Zhang Y."/>
            <person name="Zimmer A.D."/>
            <person name="Quatrano R.S."/>
            <person name="Mayer K.F.X."/>
            <person name="Goodstein D."/>
            <person name="Casacuberta J.M."/>
            <person name="Vandepoele K."/>
            <person name="Reski R."/>
            <person name="Cuming A.C."/>
            <person name="Tuskan G.A."/>
            <person name="Maumus F."/>
            <person name="Salse J."/>
            <person name="Schmutz J."/>
            <person name="Rensing S.A."/>
        </authorList>
    </citation>
    <scope>NUCLEOTIDE SEQUENCE [LARGE SCALE GENOMIC DNA]</scope>
    <source>
        <strain evidence="3 4">cv. Gransden 2004</strain>
    </source>
</reference>
<dbReference type="Gramene" id="Pp3c2_17450V3.1">
    <property type="protein sequence ID" value="Pp3c2_17450V3.1"/>
    <property type="gene ID" value="Pp3c2_17450"/>
</dbReference>
<dbReference type="PaxDb" id="3218-PP1S567_14V6.1"/>
<dbReference type="AlphaFoldDB" id="A0A2K1L1Z2"/>
<gene>
    <name evidence="3" type="primary">LOC112295988</name>
    <name evidence="2" type="ORF">PHYPA_002829</name>
</gene>
<keyword evidence="1" id="KW-0812">Transmembrane</keyword>
<dbReference type="PANTHER" id="PTHR36738:SF1">
    <property type="entry name" value="EXPRESSED PROTEIN"/>
    <property type="match status" value="1"/>
</dbReference>
<sequence length="245" mass="25751">MAISSAIARCDLGSRSVASPASSTKAAVFDSYAPRCIVRCCSSERGLGDNKQVTTTSEPSRLEIVSCDSSNETRLLSVAPLLALAALPGAGVVTELFEPFGELVRNWNLPEWIVHWGHPANMAVVLFAMGGYGSYLGWQIRLSSNGTVKAAAKDLHPKILGGMFFFFSAGAVGGITSLVTSGKPIFESPHAVTGFLGLALLSVQTAVSTQFQANPDLRNVHAILGTGIMALFLLHAVFGLQLGLS</sequence>
<keyword evidence="1" id="KW-0472">Membrane</keyword>
<feature type="transmembrane region" description="Helical" evidence="1">
    <location>
        <begin position="159"/>
        <end position="179"/>
    </location>
</feature>
<evidence type="ECO:0000313" key="2">
    <source>
        <dbReference type="EMBL" id="PNR60036.1"/>
    </source>
</evidence>